<dbReference type="AlphaFoldDB" id="A0A6A9QIR4"/>
<dbReference type="RefSeq" id="WP_054838756.1">
    <property type="nucleotide sequence ID" value="NZ_BBBY01000017.1"/>
</dbReference>
<name>A0A6A9QIR4_SULME</name>
<dbReference type="EMBL" id="WGGD01000005">
    <property type="protein sequence ID" value="MUN28110.1"/>
    <property type="molecule type" value="Genomic_DNA"/>
</dbReference>
<comment type="similarity">
    <text evidence="1">Belongs to the V-ATPase F subunit family.</text>
</comment>
<accession>A0A6A9QIR4</accession>
<dbReference type="Proteomes" id="UP000470772">
    <property type="component" value="Unassembled WGS sequence"/>
</dbReference>
<dbReference type="GO" id="GO:0046961">
    <property type="term" value="F:proton-transporting ATPase activity, rotational mechanism"/>
    <property type="evidence" value="ECO:0007669"/>
    <property type="project" value="InterPro"/>
</dbReference>
<comment type="caution">
    <text evidence="4">The sequence shown here is derived from an EMBL/GenBank/DDBJ whole genome shotgun (WGS) entry which is preliminary data.</text>
</comment>
<keyword evidence="2" id="KW-0813">Transport</keyword>
<proteinExistence type="inferred from homology"/>
<dbReference type="OrthoDB" id="24971at2157"/>
<keyword evidence="3" id="KW-0406">Ion transport</keyword>
<protein>
    <submittedName>
        <fullName evidence="4">V-type ATP synthase subunit F</fullName>
    </submittedName>
</protein>
<dbReference type="Pfam" id="PF01990">
    <property type="entry name" value="ATP-synt_F"/>
    <property type="match status" value="1"/>
</dbReference>
<evidence type="ECO:0000256" key="3">
    <source>
        <dbReference type="ARBA" id="ARBA00023065"/>
    </source>
</evidence>
<dbReference type="InterPro" id="IPR008218">
    <property type="entry name" value="ATPase_V1-cplx_f_g_su"/>
</dbReference>
<dbReference type="Gene3D" id="3.40.50.10580">
    <property type="entry name" value="ATPase, V1 complex, subunit F"/>
    <property type="match status" value="1"/>
</dbReference>
<gene>
    <name evidence="4" type="ORF">GC250_01205</name>
</gene>
<evidence type="ECO:0000256" key="1">
    <source>
        <dbReference type="ARBA" id="ARBA00010148"/>
    </source>
</evidence>
<evidence type="ECO:0000313" key="4">
    <source>
        <dbReference type="EMBL" id="MUN28110.1"/>
    </source>
</evidence>
<keyword evidence="5" id="KW-1185">Reference proteome</keyword>
<organism evidence="4 5">
    <name type="scientific">Sulfuracidifex metallicus DSM 6482 = JCM 9184</name>
    <dbReference type="NCBI Taxonomy" id="523847"/>
    <lineage>
        <taxon>Archaea</taxon>
        <taxon>Thermoproteota</taxon>
        <taxon>Thermoprotei</taxon>
        <taxon>Sulfolobales</taxon>
        <taxon>Sulfolobaceae</taxon>
        <taxon>Sulfuracidifex</taxon>
    </lineage>
</organism>
<evidence type="ECO:0000256" key="2">
    <source>
        <dbReference type="ARBA" id="ARBA00022448"/>
    </source>
</evidence>
<dbReference type="SUPFAM" id="SSF159468">
    <property type="entry name" value="AtpF-like"/>
    <property type="match status" value="1"/>
</dbReference>
<evidence type="ECO:0000313" key="5">
    <source>
        <dbReference type="Proteomes" id="UP000470772"/>
    </source>
</evidence>
<dbReference type="InterPro" id="IPR036906">
    <property type="entry name" value="ATPase_V1_fsu_sf"/>
</dbReference>
<sequence length="100" mass="11096">MGKVVVIGDKYTVNLFKIMGTEGQVIEDPLSLPNVILDIRKRDDIDLVLLTKDIYDPVKEKVDGIILNQKKPLITVIPSPFSEAEALNVRKMIMSALGFG</sequence>
<reference evidence="4 5" key="1">
    <citation type="submission" date="2019-10" db="EMBL/GenBank/DDBJ databases">
        <title>Sequencing and Assembly of Multiple Reported Metal-Biooxidizing Members of the Extremely Thermoacidophilic Archaeal Family Sulfolobaceae.</title>
        <authorList>
            <person name="Counts J.A."/>
            <person name="Kelly R.M."/>
        </authorList>
    </citation>
    <scope>NUCLEOTIDE SEQUENCE [LARGE SCALE GENOMIC DNA]</scope>
    <source>
        <strain evidence="4 5">DSM 6482</strain>
    </source>
</reference>